<proteinExistence type="inferred from homology"/>
<evidence type="ECO:0000256" key="2">
    <source>
        <dbReference type="ARBA" id="ARBA00005417"/>
    </source>
</evidence>
<dbReference type="InterPro" id="IPR017871">
    <property type="entry name" value="ABC_transporter-like_CS"/>
</dbReference>
<evidence type="ECO:0000313" key="10">
    <source>
        <dbReference type="Proteomes" id="UP000280501"/>
    </source>
</evidence>
<dbReference type="InterPro" id="IPR050763">
    <property type="entry name" value="ABC_transporter_ATP-binding"/>
</dbReference>
<dbReference type="GO" id="GO:0016887">
    <property type="term" value="F:ATP hydrolysis activity"/>
    <property type="evidence" value="ECO:0007669"/>
    <property type="project" value="InterPro"/>
</dbReference>
<dbReference type="PANTHER" id="PTHR42711:SF5">
    <property type="entry name" value="ABC TRANSPORTER ATP-BINDING PROTEIN NATA"/>
    <property type="match status" value="1"/>
</dbReference>
<evidence type="ECO:0000313" key="9">
    <source>
        <dbReference type="EMBL" id="RPF22181.1"/>
    </source>
</evidence>
<dbReference type="Pfam" id="PF00005">
    <property type="entry name" value="ABC_tran"/>
    <property type="match status" value="1"/>
</dbReference>
<dbReference type="InterPro" id="IPR027417">
    <property type="entry name" value="P-loop_NTPase"/>
</dbReference>
<dbReference type="GO" id="GO:0005886">
    <property type="term" value="C:plasma membrane"/>
    <property type="evidence" value="ECO:0007669"/>
    <property type="project" value="UniProtKB-SubCell"/>
</dbReference>
<evidence type="ECO:0000256" key="3">
    <source>
        <dbReference type="ARBA" id="ARBA00022448"/>
    </source>
</evidence>
<accession>A0A3N4ZQR0</accession>
<evidence type="ECO:0000256" key="5">
    <source>
        <dbReference type="ARBA" id="ARBA00022840"/>
    </source>
</evidence>
<comment type="caution">
    <text evidence="9">The sequence shown here is derived from an EMBL/GenBank/DDBJ whole genome shotgun (WGS) entry which is preliminary data.</text>
</comment>
<dbReference type="InterPro" id="IPR003439">
    <property type="entry name" value="ABC_transporter-like_ATP-bd"/>
</dbReference>
<dbReference type="SUPFAM" id="SSF52540">
    <property type="entry name" value="P-loop containing nucleoside triphosphate hydrolases"/>
    <property type="match status" value="1"/>
</dbReference>
<comment type="subcellular location">
    <subcellularLocation>
        <location evidence="1">Cell membrane</location>
        <topology evidence="1">Peripheral membrane protein</topology>
    </subcellularLocation>
</comment>
<evidence type="ECO:0000256" key="7">
    <source>
        <dbReference type="SAM" id="MobiDB-lite"/>
    </source>
</evidence>
<gene>
    <name evidence="9" type="ORF">EDD34_2829</name>
</gene>
<name>A0A3N4ZQR0_9MICO</name>
<dbReference type="GO" id="GO:0005524">
    <property type="term" value="F:ATP binding"/>
    <property type="evidence" value="ECO:0007669"/>
    <property type="project" value="UniProtKB-KW"/>
</dbReference>
<dbReference type="InterPro" id="IPR003593">
    <property type="entry name" value="AAA+_ATPase"/>
</dbReference>
<evidence type="ECO:0000256" key="4">
    <source>
        <dbReference type="ARBA" id="ARBA00022741"/>
    </source>
</evidence>
<dbReference type="EMBL" id="RKQZ01000001">
    <property type="protein sequence ID" value="RPF22181.1"/>
    <property type="molecule type" value="Genomic_DNA"/>
</dbReference>
<dbReference type="CDD" id="cd03230">
    <property type="entry name" value="ABC_DR_subfamily_A"/>
    <property type="match status" value="1"/>
</dbReference>
<feature type="compositionally biased region" description="Basic and acidic residues" evidence="7">
    <location>
        <begin position="10"/>
        <end position="20"/>
    </location>
</feature>
<dbReference type="PROSITE" id="PS50893">
    <property type="entry name" value="ABC_TRANSPORTER_2"/>
    <property type="match status" value="1"/>
</dbReference>
<keyword evidence="4" id="KW-0547">Nucleotide-binding</keyword>
<keyword evidence="5 9" id="KW-0067">ATP-binding</keyword>
<protein>
    <submittedName>
        <fullName evidence="9">ABC-2 type transport system ATP-binding protein</fullName>
    </submittedName>
</protein>
<dbReference type="Gene3D" id="3.40.50.300">
    <property type="entry name" value="P-loop containing nucleotide triphosphate hydrolases"/>
    <property type="match status" value="1"/>
</dbReference>
<evidence type="ECO:0000259" key="8">
    <source>
        <dbReference type="PROSITE" id="PS50893"/>
    </source>
</evidence>
<dbReference type="PROSITE" id="PS00211">
    <property type="entry name" value="ABC_TRANSPORTER_1"/>
    <property type="match status" value="1"/>
</dbReference>
<dbReference type="AlphaFoldDB" id="A0A3N4ZQR0"/>
<dbReference type="PANTHER" id="PTHR42711">
    <property type="entry name" value="ABC TRANSPORTER ATP-BINDING PROTEIN"/>
    <property type="match status" value="1"/>
</dbReference>
<reference evidence="9 10" key="1">
    <citation type="submission" date="2018-11" db="EMBL/GenBank/DDBJ databases">
        <title>Sequencing the genomes of 1000 actinobacteria strains.</title>
        <authorList>
            <person name="Klenk H.-P."/>
        </authorList>
    </citation>
    <scope>NUCLEOTIDE SEQUENCE [LARGE SCALE GENOMIC DNA]</scope>
    <source>
        <strain evidence="9 10">DSM 15700</strain>
    </source>
</reference>
<organism evidence="9 10">
    <name type="scientific">Myceligenerans xiligouense</name>
    <dbReference type="NCBI Taxonomy" id="253184"/>
    <lineage>
        <taxon>Bacteria</taxon>
        <taxon>Bacillati</taxon>
        <taxon>Actinomycetota</taxon>
        <taxon>Actinomycetes</taxon>
        <taxon>Micrococcales</taxon>
        <taxon>Promicromonosporaceae</taxon>
        <taxon>Myceligenerans</taxon>
    </lineage>
</organism>
<dbReference type="SMART" id="SM00382">
    <property type="entry name" value="AAA"/>
    <property type="match status" value="1"/>
</dbReference>
<evidence type="ECO:0000256" key="6">
    <source>
        <dbReference type="ARBA" id="ARBA00023251"/>
    </source>
</evidence>
<feature type="domain" description="ABC transporter" evidence="8">
    <location>
        <begin position="34"/>
        <end position="267"/>
    </location>
</feature>
<sequence>MVAEPEAVLDDERMRTDHSSARGIAPERPPAAAVSVRGLRRSYRSRGPGGVRDVAAVDGLDLDVRRGEIFALLGPNGAGKTTTIEILEGFRDRDAGEVSVLGEDPARAGRAWRTRIGVVHQDSRDLGELTVGEMVGATARYYPGPRPPAEVIEAVGLTEHVRKRARALSGGQRRRLDVALGIVGRPELLFLDEPTTGFDPQARRSFWDLVTGLRDDGATILLTTHYLEEAAYLADRVVVIDRGRIVAAGPPDALGGPDARTPLVTWLDGDERQFLRTERPTEAVARLARDVAAPGGEIPGLTVTRPTLEDVYLDLIGDGRSTTGSNAEEQR</sequence>
<evidence type="ECO:0000256" key="1">
    <source>
        <dbReference type="ARBA" id="ARBA00004202"/>
    </source>
</evidence>
<dbReference type="GO" id="GO:0046677">
    <property type="term" value="P:response to antibiotic"/>
    <property type="evidence" value="ECO:0007669"/>
    <property type="project" value="UniProtKB-KW"/>
</dbReference>
<keyword evidence="6" id="KW-0046">Antibiotic resistance</keyword>
<feature type="region of interest" description="Disordered" evidence="7">
    <location>
        <begin position="1"/>
        <end position="32"/>
    </location>
</feature>
<comment type="similarity">
    <text evidence="2">Belongs to the ABC transporter superfamily.</text>
</comment>
<keyword evidence="10" id="KW-1185">Reference proteome</keyword>
<keyword evidence="3" id="KW-0813">Transport</keyword>
<dbReference type="Proteomes" id="UP000280501">
    <property type="component" value="Unassembled WGS sequence"/>
</dbReference>